<evidence type="ECO:0000313" key="1">
    <source>
        <dbReference type="EMBL" id="EFO20552.1"/>
    </source>
</evidence>
<proteinExistence type="predicted"/>
<dbReference type="AlphaFoldDB" id="A0A1S0TVH2"/>
<dbReference type="InParanoid" id="A0A1S0TVH2"/>
<dbReference type="GeneID" id="9945363"/>
<dbReference type="RefSeq" id="XP_003143520.1">
    <property type="nucleotide sequence ID" value="XM_003143472.1"/>
</dbReference>
<dbReference type="EMBL" id="JH712308">
    <property type="protein sequence ID" value="EFO20552.1"/>
    <property type="molecule type" value="Genomic_DNA"/>
</dbReference>
<name>A0A1S0TVH2_LOALO</name>
<dbReference type="KEGG" id="loa:LOAG_07940"/>
<reference evidence="1" key="1">
    <citation type="submission" date="2012-04" db="EMBL/GenBank/DDBJ databases">
        <title>The Genome Sequence of Loa loa.</title>
        <authorList>
            <consortium name="The Broad Institute Genome Sequencing Platform"/>
            <consortium name="Broad Institute Genome Sequencing Center for Infectious Disease"/>
            <person name="Nutman T.B."/>
            <person name="Fink D.L."/>
            <person name="Russ C."/>
            <person name="Young S."/>
            <person name="Zeng Q."/>
            <person name="Gargeya S."/>
            <person name="Alvarado L."/>
            <person name="Berlin A."/>
            <person name="Chapman S.B."/>
            <person name="Chen Z."/>
            <person name="Freedman E."/>
            <person name="Gellesch M."/>
            <person name="Goldberg J."/>
            <person name="Griggs A."/>
            <person name="Gujja S."/>
            <person name="Heilman E.R."/>
            <person name="Heiman D."/>
            <person name="Howarth C."/>
            <person name="Mehta T."/>
            <person name="Neiman D."/>
            <person name="Pearson M."/>
            <person name="Roberts A."/>
            <person name="Saif S."/>
            <person name="Shea T."/>
            <person name="Shenoy N."/>
            <person name="Sisk P."/>
            <person name="Stolte C."/>
            <person name="Sykes S."/>
            <person name="White J."/>
            <person name="Yandava C."/>
            <person name="Haas B."/>
            <person name="Henn M.R."/>
            <person name="Nusbaum C."/>
            <person name="Birren B."/>
        </authorList>
    </citation>
    <scope>NUCLEOTIDE SEQUENCE [LARGE SCALE GENOMIC DNA]</scope>
</reference>
<accession>A0A1S0TVH2</accession>
<dbReference type="SUPFAM" id="SSF47862">
    <property type="entry name" value="Saposin"/>
    <property type="match status" value="1"/>
</dbReference>
<protein>
    <submittedName>
        <fullName evidence="1">Uncharacterized protein</fullName>
    </submittedName>
</protein>
<dbReference type="Gene3D" id="1.10.225.10">
    <property type="entry name" value="Saposin-like"/>
    <property type="match status" value="1"/>
</dbReference>
<organism evidence="1">
    <name type="scientific">Loa loa</name>
    <name type="common">Eye worm</name>
    <name type="synonym">Filaria loa</name>
    <dbReference type="NCBI Taxonomy" id="7209"/>
    <lineage>
        <taxon>Eukaryota</taxon>
        <taxon>Metazoa</taxon>
        <taxon>Ecdysozoa</taxon>
        <taxon>Nematoda</taxon>
        <taxon>Chromadorea</taxon>
        <taxon>Rhabditida</taxon>
        <taxon>Spirurina</taxon>
        <taxon>Spiruromorpha</taxon>
        <taxon>Filarioidea</taxon>
        <taxon>Onchocercidae</taxon>
        <taxon>Loa</taxon>
    </lineage>
</organism>
<dbReference type="OrthoDB" id="69496at2759"/>
<dbReference type="InterPro" id="IPR011001">
    <property type="entry name" value="Saposin-like"/>
</dbReference>
<sequence>MKGETTGNIIVGALCTLREFTGSGSSVLLGYIQTKPLKNLIKTFTSEKLEKFELFKQRLQLYCYSLEFLDSPCNMIVDEYYNQIYALSLDNNQTNLQRCKTLTLCS</sequence>
<dbReference type="CTD" id="9945363"/>
<gene>
    <name evidence="1" type="ORF">LOAG_07940</name>
</gene>